<dbReference type="Gene3D" id="3.40.50.300">
    <property type="entry name" value="P-loop containing nucleotide triphosphate hydrolases"/>
    <property type="match status" value="2"/>
</dbReference>
<keyword evidence="6" id="KW-0238">DNA-binding</keyword>
<dbReference type="GO" id="GO:0043590">
    <property type="term" value="C:bacterial nucleoid"/>
    <property type="evidence" value="ECO:0007669"/>
    <property type="project" value="TreeGrafter"/>
</dbReference>
<feature type="domain" description="Helicase C-terminal" evidence="11">
    <location>
        <begin position="238"/>
        <end position="384"/>
    </location>
</feature>
<dbReference type="SUPFAM" id="SSF53271">
    <property type="entry name" value="PRTase-like"/>
    <property type="match status" value="1"/>
</dbReference>
<dbReference type="InterPro" id="IPR011545">
    <property type="entry name" value="DEAD/DEAH_box_helicase_dom"/>
</dbReference>
<dbReference type="GO" id="GO:0043138">
    <property type="term" value="F:3'-5' DNA helicase activity"/>
    <property type="evidence" value="ECO:0007669"/>
    <property type="project" value="UniProtKB-EC"/>
</dbReference>
<dbReference type="SMART" id="SM00490">
    <property type="entry name" value="HELICc"/>
    <property type="match status" value="1"/>
</dbReference>
<evidence type="ECO:0000313" key="13">
    <source>
        <dbReference type="Proteomes" id="UP000294843"/>
    </source>
</evidence>
<comment type="caution">
    <text evidence="12">The sequence shown here is derived from an EMBL/GenBank/DDBJ whole genome shotgun (WGS) entry which is preliminary data.</text>
</comment>
<dbReference type="Pfam" id="PF00270">
    <property type="entry name" value="DEAD"/>
    <property type="match status" value="1"/>
</dbReference>
<dbReference type="InterPro" id="IPR027417">
    <property type="entry name" value="P-loop_NTPase"/>
</dbReference>
<evidence type="ECO:0000313" key="12">
    <source>
        <dbReference type="EMBL" id="TDM14310.1"/>
    </source>
</evidence>
<dbReference type="GO" id="GO:0006310">
    <property type="term" value="P:DNA recombination"/>
    <property type="evidence" value="ECO:0007669"/>
    <property type="project" value="InterPro"/>
</dbReference>
<dbReference type="Gene3D" id="3.40.50.2020">
    <property type="match status" value="1"/>
</dbReference>
<evidence type="ECO:0000256" key="9">
    <source>
        <dbReference type="ARBA" id="ARBA00034808"/>
    </source>
</evidence>
<comment type="similarity">
    <text evidence="1">Belongs to the helicase family. RecQ subfamily.</text>
</comment>
<reference evidence="12 13" key="1">
    <citation type="submission" date="2019-01" db="EMBL/GenBank/DDBJ databases">
        <title>Draft genome sequences of the type strains of six Macrococcus species.</title>
        <authorList>
            <person name="Mazhar S."/>
            <person name="Altermann E."/>
            <person name="Hill C."/>
            <person name="Mcauliffe O."/>
        </authorList>
    </citation>
    <scope>NUCLEOTIDE SEQUENCE [LARGE SCALE GENOMIC DNA]</scope>
    <source>
        <strain evidence="12 13">ATCC 51825</strain>
    </source>
</reference>
<evidence type="ECO:0000256" key="2">
    <source>
        <dbReference type="ARBA" id="ARBA00022741"/>
    </source>
</evidence>
<feature type="domain" description="Helicase ATP-binding" evidence="10">
    <location>
        <begin position="36"/>
        <end position="207"/>
    </location>
</feature>
<keyword evidence="7" id="KW-0413">Isomerase</keyword>
<dbReference type="EC" id="5.6.2.4" evidence="9"/>
<dbReference type="GO" id="GO:0030894">
    <property type="term" value="C:replisome"/>
    <property type="evidence" value="ECO:0007669"/>
    <property type="project" value="TreeGrafter"/>
</dbReference>
<evidence type="ECO:0000256" key="5">
    <source>
        <dbReference type="ARBA" id="ARBA00022840"/>
    </source>
</evidence>
<protein>
    <recommendedName>
        <fullName evidence="9">DNA 3'-5' helicase</fullName>
        <ecNumber evidence="9">5.6.2.4</ecNumber>
    </recommendedName>
</protein>
<dbReference type="SUPFAM" id="SSF52540">
    <property type="entry name" value="P-loop containing nucleoside triphosphate hydrolases"/>
    <property type="match status" value="1"/>
</dbReference>
<keyword evidence="4 12" id="KW-0347">Helicase</keyword>
<proteinExistence type="inferred from homology"/>
<dbReference type="GO" id="GO:0009378">
    <property type="term" value="F:four-way junction helicase activity"/>
    <property type="evidence" value="ECO:0007669"/>
    <property type="project" value="TreeGrafter"/>
</dbReference>
<evidence type="ECO:0000256" key="3">
    <source>
        <dbReference type="ARBA" id="ARBA00022801"/>
    </source>
</evidence>
<organism evidence="12 13">
    <name type="scientific">Macrococcus bovicus</name>
    <dbReference type="NCBI Taxonomy" id="69968"/>
    <lineage>
        <taxon>Bacteria</taxon>
        <taxon>Bacillati</taxon>
        <taxon>Bacillota</taxon>
        <taxon>Bacilli</taxon>
        <taxon>Bacillales</taxon>
        <taxon>Staphylococcaceae</taxon>
        <taxon>Macrococcus</taxon>
    </lineage>
</organism>
<evidence type="ECO:0000256" key="6">
    <source>
        <dbReference type="ARBA" id="ARBA00023125"/>
    </source>
</evidence>
<evidence type="ECO:0000256" key="7">
    <source>
        <dbReference type="ARBA" id="ARBA00023235"/>
    </source>
</evidence>
<evidence type="ECO:0000256" key="4">
    <source>
        <dbReference type="ARBA" id="ARBA00022806"/>
    </source>
</evidence>
<evidence type="ECO:0000259" key="10">
    <source>
        <dbReference type="PROSITE" id="PS51192"/>
    </source>
</evidence>
<dbReference type="GO" id="GO:0003677">
    <property type="term" value="F:DNA binding"/>
    <property type="evidence" value="ECO:0007669"/>
    <property type="project" value="UniProtKB-KW"/>
</dbReference>
<evidence type="ECO:0000259" key="11">
    <source>
        <dbReference type="PROSITE" id="PS51194"/>
    </source>
</evidence>
<dbReference type="GO" id="GO:0005737">
    <property type="term" value="C:cytoplasm"/>
    <property type="evidence" value="ECO:0007669"/>
    <property type="project" value="TreeGrafter"/>
</dbReference>
<dbReference type="CDD" id="cd06223">
    <property type="entry name" value="PRTases_typeI"/>
    <property type="match status" value="1"/>
</dbReference>
<dbReference type="NCBIfam" id="TIGR00614">
    <property type="entry name" value="recQ_fam"/>
    <property type="match status" value="1"/>
</dbReference>
<keyword evidence="3 12" id="KW-0378">Hydrolase</keyword>
<dbReference type="InterPro" id="IPR001650">
    <property type="entry name" value="Helicase_C-like"/>
</dbReference>
<dbReference type="PANTHER" id="PTHR13710:SF105">
    <property type="entry name" value="ATP-DEPENDENT DNA HELICASE Q1"/>
    <property type="match status" value="1"/>
</dbReference>
<dbReference type="PROSITE" id="PS51194">
    <property type="entry name" value="HELICASE_CTER"/>
    <property type="match status" value="1"/>
</dbReference>
<keyword evidence="2" id="KW-0547">Nucleotide-binding</keyword>
<evidence type="ECO:0000256" key="8">
    <source>
        <dbReference type="ARBA" id="ARBA00034617"/>
    </source>
</evidence>
<keyword evidence="5" id="KW-0067">ATP-binding</keyword>
<name>A0A4R6C0I0_9STAP</name>
<dbReference type="InterPro" id="IPR014001">
    <property type="entry name" value="Helicase_ATP-bd"/>
</dbReference>
<dbReference type="GO" id="GO:0016787">
    <property type="term" value="F:hydrolase activity"/>
    <property type="evidence" value="ECO:0007669"/>
    <property type="project" value="UniProtKB-KW"/>
</dbReference>
<dbReference type="Proteomes" id="UP000294843">
    <property type="component" value="Unassembled WGS sequence"/>
</dbReference>
<dbReference type="Pfam" id="PF00271">
    <property type="entry name" value="Helicase_C"/>
    <property type="match status" value="1"/>
</dbReference>
<dbReference type="OrthoDB" id="9763310at2"/>
<dbReference type="GO" id="GO:0006281">
    <property type="term" value="P:DNA repair"/>
    <property type="evidence" value="ECO:0007669"/>
    <property type="project" value="TreeGrafter"/>
</dbReference>
<dbReference type="InterPro" id="IPR000836">
    <property type="entry name" value="PRTase_dom"/>
</dbReference>
<dbReference type="PANTHER" id="PTHR13710">
    <property type="entry name" value="DNA HELICASE RECQ FAMILY MEMBER"/>
    <property type="match status" value="1"/>
</dbReference>
<dbReference type="InterPro" id="IPR004589">
    <property type="entry name" value="DNA_helicase_ATP-dep_RecQ"/>
</dbReference>
<dbReference type="EMBL" id="SCWF01000004">
    <property type="protein sequence ID" value="TDM14310.1"/>
    <property type="molecule type" value="Genomic_DNA"/>
</dbReference>
<sequence length="697" mass="78338">MESKGGLHLIEERAREILHETYGTDSAFRAGQLEAITAVVKKEKTLVIQKTGWGKSIVYFIATKILREQGAGPTVIISPLLALMHNQIEAASRLGLNVVTINSHNRDDWETIYASFHKVDAIIVSPEKLSDPTFIERLGQVSGIEMVVIDEAHSISDWGHDFRPDYQRIVYLLQSFPDHIAILGTTATANDRVIQDIKDQLGDDLQVFRGDLIRDNISIQVNPSQSKVERLAFITDALIRHPYLSREQGIIYCLTKKECESVTDFLVQHGISAVAYYSGVQDTSGEDISEAILEQFHTGAARVIVSTVKLGMGYDKADIGFVIHFQLPQNLIAYYQQIGRAGRDGRAALAILLHGDEDEEILKSFIDSANKDPELLQQILTLLGQHTEGLRRNEILPSFNLSVSKLDGVLKYLFVHNYIYKDKSRYLLNRNQPFDAVRNAHVQQQLNQTRLAELARLKEFVSYEGCYMKFIAEELDAPDTKSRCGICAHCRGRQFITLADDNPYLAAARDYKNKLHGIIQPRKRWSDNKKIDEALQYEAGWTYTVDAYSPIGRRFMLERDNGHYSDKTMTTISQFLGEHITDNDIDTVVAVPSVRRPDLVPELARHIAAAHDIDYIEALARTGAGARQQDMHNSVMQEQNVREHLTPADSPSLTGRRILLLDDLVSSRWTLTVVASLLKEAGAAKIYPFALVNIGSD</sequence>
<dbReference type="SMART" id="SM00487">
    <property type="entry name" value="DEXDc"/>
    <property type="match status" value="1"/>
</dbReference>
<dbReference type="PROSITE" id="PS51192">
    <property type="entry name" value="HELICASE_ATP_BIND_1"/>
    <property type="match status" value="1"/>
</dbReference>
<keyword evidence="13" id="KW-1185">Reference proteome</keyword>
<comment type="catalytic activity">
    <reaction evidence="8">
        <text>Couples ATP hydrolysis with the unwinding of duplex DNA by translocating in the 3'-5' direction.</text>
        <dbReference type="EC" id="5.6.2.4"/>
    </reaction>
</comment>
<accession>A0A4R6C0I0</accession>
<evidence type="ECO:0000256" key="1">
    <source>
        <dbReference type="ARBA" id="ARBA00005446"/>
    </source>
</evidence>
<gene>
    <name evidence="12" type="ORF">ERX55_05045</name>
</gene>
<dbReference type="InterPro" id="IPR029057">
    <property type="entry name" value="PRTase-like"/>
</dbReference>
<dbReference type="AlphaFoldDB" id="A0A4R6C0I0"/>
<dbReference type="GO" id="GO:0005524">
    <property type="term" value="F:ATP binding"/>
    <property type="evidence" value="ECO:0007669"/>
    <property type="project" value="UniProtKB-KW"/>
</dbReference>